<reference evidence="6 7" key="1">
    <citation type="submission" date="2023-07" db="EMBL/GenBank/DDBJ databases">
        <title>Sequencing the genomes of 1000 actinobacteria strains.</title>
        <authorList>
            <person name="Klenk H.-P."/>
        </authorList>
    </citation>
    <scope>NUCLEOTIDE SEQUENCE [LARGE SCALE GENOMIC DNA]</scope>
    <source>
        <strain evidence="6 7">DSM 46740</strain>
    </source>
</reference>
<keyword evidence="2" id="KW-0863">Zinc-finger</keyword>
<dbReference type="Pfam" id="PF01258">
    <property type="entry name" value="zf-dskA_traR"/>
    <property type="match status" value="1"/>
</dbReference>
<evidence type="ECO:0000313" key="6">
    <source>
        <dbReference type="EMBL" id="MDP9849180.1"/>
    </source>
</evidence>
<dbReference type="Proteomes" id="UP001225356">
    <property type="component" value="Unassembled WGS sequence"/>
</dbReference>
<dbReference type="InterPro" id="IPR000962">
    <property type="entry name" value="Znf_DskA_TraR"/>
</dbReference>
<evidence type="ECO:0000256" key="4">
    <source>
        <dbReference type="PROSITE-ProRule" id="PRU00510"/>
    </source>
</evidence>
<organism evidence="6 7">
    <name type="scientific">Streptosporangium lutulentum</name>
    <dbReference type="NCBI Taxonomy" id="1461250"/>
    <lineage>
        <taxon>Bacteria</taxon>
        <taxon>Bacillati</taxon>
        <taxon>Actinomycetota</taxon>
        <taxon>Actinomycetes</taxon>
        <taxon>Streptosporangiales</taxon>
        <taxon>Streptosporangiaceae</taxon>
        <taxon>Streptosporangium</taxon>
    </lineage>
</organism>
<proteinExistence type="predicted"/>
<dbReference type="Gene3D" id="1.20.120.910">
    <property type="entry name" value="DksA, coiled-coil domain"/>
    <property type="match status" value="1"/>
</dbReference>
<keyword evidence="7" id="KW-1185">Reference proteome</keyword>
<evidence type="ECO:0000256" key="2">
    <source>
        <dbReference type="ARBA" id="ARBA00022771"/>
    </source>
</evidence>
<sequence length="110" mass="12041">MDNATARMRLESTLAELDRSIGVLGGDPQTVWDRSGADAGSTLTDTDRNRAMLDAARQQRSSVLAALKRMEDGSYGLCTDCGSPVPEGRLEARPEAARCVQCQSKRERRR</sequence>
<name>A0ABT9QQZ3_9ACTN</name>
<accession>A0ABT9QQZ3</accession>
<dbReference type="PANTHER" id="PTHR33823:SF2">
    <property type="entry name" value="RNA POLYMERASE-BINDING TRANSCRIPTION FACTOR DKSA"/>
    <property type="match status" value="1"/>
</dbReference>
<feature type="zinc finger region" description="dksA C4-type" evidence="4">
    <location>
        <begin position="78"/>
        <end position="102"/>
    </location>
</feature>
<evidence type="ECO:0000256" key="3">
    <source>
        <dbReference type="ARBA" id="ARBA00022833"/>
    </source>
</evidence>
<dbReference type="SUPFAM" id="SSF57716">
    <property type="entry name" value="Glucocorticoid receptor-like (DNA-binding domain)"/>
    <property type="match status" value="1"/>
</dbReference>
<keyword evidence="1" id="KW-0479">Metal-binding</keyword>
<evidence type="ECO:0000313" key="7">
    <source>
        <dbReference type="Proteomes" id="UP001225356"/>
    </source>
</evidence>
<comment type="caution">
    <text evidence="6">The sequence shown here is derived from an EMBL/GenBank/DDBJ whole genome shotgun (WGS) entry which is preliminary data.</text>
</comment>
<evidence type="ECO:0000259" key="5">
    <source>
        <dbReference type="Pfam" id="PF01258"/>
    </source>
</evidence>
<dbReference type="PANTHER" id="PTHR33823">
    <property type="entry name" value="RNA POLYMERASE-BINDING TRANSCRIPTION FACTOR DKSA-RELATED"/>
    <property type="match status" value="1"/>
</dbReference>
<dbReference type="EMBL" id="JAUSQU010000001">
    <property type="protein sequence ID" value="MDP9849180.1"/>
    <property type="molecule type" value="Genomic_DNA"/>
</dbReference>
<dbReference type="RefSeq" id="WP_307566885.1">
    <property type="nucleotide sequence ID" value="NZ_JAUSQU010000001.1"/>
</dbReference>
<protein>
    <submittedName>
        <fullName evidence="6">DnaK suppressor protein</fullName>
    </submittedName>
</protein>
<gene>
    <name evidence="6" type="ORF">J2853_008391</name>
</gene>
<keyword evidence="3" id="KW-0862">Zinc</keyword>
<evidence type="ECO:0000256" key="1">
    <source>
        <dbReference type="ARBA" id="ARBA00022723"/>
    </source>
</evidence>
<dbReference type="PROSITE" id="PS51128">
    <property type="entry name" value="ZF_DKSA_2"/>
    <property type="match status" value="1"/>
</dbReference>
<feature type="domain" description="Zinc finger DksA/TraR C4-type" evidence="5">
    <location>
        <begin position="73"/>
        <end position="108"/>
    </location>
</feature>